<dbReference type="SUPFAM" id="SSF53448">
    <property type="entry name" value="Nucleotide-diphospho-sugar transferases"/>
    <property type="match status" value="1"/>
</dbReference>
<dbReference type="AlphaFoldDB" id="A0A1U9LG13"/>
<name>A0A1U9LG13_9PROT</name>
<dbReference type="InterPro" id="IPR029044">
    <property type="entry name" value="Nucleotide-diphossugar_trans"/>
</dbReference>
<protein>
    <recommendedName>
        <fullName evidence="3">Glycosyltransferase family 2 protein</fullName>
    </recommendedName>
</protein>
<dbReference type="Pfam" id="PF13704">
    <property type="entry name" value="Glyco_tranf_2_4"/>
    <property type="match status" value="1"/>
</dbReference>
<dbReference type="EMBL" id="CP014687">
    <property type="protein sequence ID" value="AQT05220.1"/>
    <property type="molecule type" value="Genomic_DNA"/>
</dbReference>
<reference evidence="1 2" key="1">
    <citation type="submission" date="2016-03" db="EMBL/GenBank/DDBJ databases">
        <title>Acetic acid bacteria sequencing.</title>
        <authorList>
            <person name="Brandt J."/>
            <person name="Jakob F."/>
            <person name="Vogel R.F."/>
        </authorList>
    </citation>
    <scope>NUCLEOTIDE SEQUENCE [LARGE SCALE GENOMIC DNA]</scope>
    <source>
        <strain evidence="1 2">TMW2.1084</strain>
    </source>
</reference>
<proteinExistence type="predicted"/>
<organism evidence="1 2">
    <name type="scientific">Acetobacter persici</name>
    <dbReference type="NCBI Taxonomy" id="1076596"/>
    <lineage>
        <taxon>Bacteria</taxon>
        <taxon>Pseudomonadati</taxon>
        <taxon>Pseudomonadota</taxon>
        <taxon>Alphaproteobacteria</taxon>
        <taxon>Acetobacterales</taxon>
        <taxon>Acetobacteraceae</taxon>
        <taxon>Acetobacter</taxon>
    </lineage>
</organism>
<accession>A0A1U9LG13</accession>
<dbReference type="KEGG" id="aper:A0U91_10415"/>
<evidence type="ECO:0000313" key="1">
    <source>
        <dbReference type="EMBL" id="AQT05220.1"/>
    </source>
</evidence>
<evidence type="ECO:0000313" key="2">
    <source>
        <dbReference type="Proteomes" id="UP000189055"/>
    </source>
</evidence>
<gene>
    <name evidence="1" type="ORF">A0U91_10415</name>
</gene>
<dbReference type="Proteomes" id="UP000189055">
    <property type="component" value="Chromosome"/>
</dbReference>
<evidence type="ECO:0008006" key="3">
    <source>
        <dbReference type="Google" id="ProtNLM"/>
    </source>
</evidence>
<sequence length="328" mass="37563">MENLMNTYSGLLTVLNSLNQRAHTAFDALRQGPDWQVRSDVTIPALWHAALLMLVKDEADCLGLNLRHHYRLGFRRFFILDNNSTDGTDQVIAHFRKDAPQADIFYAQDYQKAYYQAAKMQALHQFAETYLRHDANPPDWIFFVDADEFITCCHRGQNAAEDFTRMVTDPEARLLMFHWAQAALVTSTPPYRLTSFGASLAETECVVWPAMREEVTKVAVRTGFGLTTGPGNHFVEQPDLVEGHTRLMMDVGFCMLHFPYRSMQQVERKLLNGMDALRASHLPPEMGQHWRVQYEQYQQGGQEALRRILAQHLALCLTTGQEQAPESR</sequence>